<dbReference type="InterPro" id="IPR006260">
    <property type="entry name" value="TonB/TolA_C"/>
</dbReference>
<dbReference type="Pfam" id="PF03544">
    <property type="entry name" value="TonB_C"/>
    <property type="match status" value="1"/>
</dbReference>
<dbReference type="RefSeq" id="WP_173584817.1">
    <property type="nucleotide sequence ID" value="NZ_WOTB01000036.1"/>
</dbReference>
<evidence type="ECO:0000313" key="7">
    <source>
        <dbReference type="EMBL" id="NHN86472.1"/>
    </source>
</evidence>
<feature type="compositionally biased region" description="Gly residues" evidence="5">
    <location>
        <begin position="111"/>
        <end position="122"/>
    </location>
</feature>
<evidence type="ECO:0000256" key="1">
    <source>
        <dbReference type="ARBA" id="ARBA00004167"/>
    </source>
</evidence>
<keyword evidence="4" id="KW-0472">Membrane</keyword>
<dbReference type="Proteomes" id="UP000635278">
    <property type="component" value="Unassembled WGS sequence"/>
</dbReference>
<evidence type="ECO:0000256" key="2">
    <source>
        <dbReference type="ARBA" id="ARBA00022692"/>
    </source>
</evidence>
<evidence type="ECO:0000313" key="8">
    <source>
        <dbReference type="Proteomes" id="UP000635278"/>
    </source>
</evidence>
<feature type="region of interest" description="Disordered" evidence="5">
    <location>
        <begin position="100"/>
        <end position="122"/>
    </location>
</feature>
<keyword evidence="3" id="KW-1133">Transmembrane helix</keyword>
<evidence type="ECO:0000256" key="3">
    <source>
        <dbReference type="ARBA" id="ARBA00022989"/>
    </source>
</evidence>
<dbReference type="SUPFAM" id="SSF74653">
    <property type="entry name" value="TolA/TonB C-terminal domain"/>
    <property type="match status" value="1"/>
</dbReference>
<evidence type="ECO:0000259" key="6">
    <source>
        <dbReference type="Pfam" id="PF03544"/>
    </source>
</evidence>
<evidence type="ECO:0000256" key="4">
    <source>
        <dbReference type="ARBA" id="ARBA00023136"/>
    </source>
</evidence>
<reference evidence="7 8" key="1">
    <citation type="journal article" date="2020" name="Int. J. Syst. Evol. Microbiol.">
        <title>Novel acetic acid bacteria from cider fermentations: Acetobacter conturbans sp. nov. and Acetobacter fallax sp. nov.</title>
        <authorList>
            <person name="Sombolestani A.S."/>
            <person name="Cleenwerck I."/>
            <person name="Cnockaert M."/>
            <person name="Borremans W."/>
            <person name="Wieme A.D."/>
            <person name="De Vuyst L."/>
            <person name="Vandamme P."/>
        </authorList>
    </citation>
    <scope>NUCLEOTIDE SEQUENCE [LARGE SCALE GENOMIC DNA]</scope>
    <source>
        <strain evidence="7 8">LMG 30640</strain>
    </source>
</reference>
<dbReference type="InterPro" id="IPR037682">
    <property type="entry name" value="TonB_C"/>
</dbReference>
<keyword evidence="8" id="KW-1185">Reference proteome</keyword>
<accession>A0ABX0JUG8</accession>
<feature type="domain" description="TonB C-terminal" evidence="6">
    <location>
        <begin position="34"/>
        <end position="102"/>
    </location>
</feature>
<dbReference type="Gene3D" id="3.30.1150.10">
    <property type="match status" value="1"/>
</dbReference>
<organism evidence="7 8">
    <name type="scientific">Acetobacter musti</name>
    <dbReference type="NCBI Taxonomy" id="864732"/>
    <lineage>
        <taxon>Bacteria</taxon>
        <taxon>Pseudomonadati</taxon>
        <taxon>Pseudomonadota</taxon>
        <taxon>Alphaproteobacteria</taxon>
        <taxon>Acetobacterales</taxon>
        <taxon>Acetobacteraceae</taxon>
        <taxon>Acetobacter</taxon>
    </lineage>
</organism>
<name>A0ABX0JUG8_9PROT</name>
<evidence type="ECO:0000256" key="5">
    <source>
        <dbReference type="SAM" id="MobiDB-lite"/>
    </source>
</evidence>
<comment type="subcellular location">
    <subcellularLocation>
        <location evidence="1">Membrane</location>
        <topology evidence="1">Single-pass membrane protein</topology>
    </subcellularLocation>
</comment>
<gene>
    <name evidence="7" type="ORF">GOB93_17790</name>
</gene>
<sequence>MSVRMPVRAGLMLSLLLAGLPVRELRAAEPVAEASHGTPQGSVVMLADISDQGSTENCRVVSSTDSRYNEAALKYCQQAHHDPAMLNGMPVRERDHRFTVHFDQEPSGKAGAEGRGPSGAAG</sequence>
<keyword evidence="2" id="KW-0812">Transmembrane</keyword>
<protein>
    <submittedName>
        <fullName evidence="7">TonB family protein</fullName>
    </submittedName>
</protein>
<proteinExistence type="predicted"/>
<dbReference type="EMBL" id="WOTB01000036">
    <property type="protein sequence ID" value="NHN86472.1"/>
    <property type="molecule type" value="Genomic_DNA"/>
</dbReference>
<dbReference type="NCBIfam" id="TIGR01352">
    <property type="entry name" value="tonB_Cterm"/>
    <property type="match status" value="1"/>
</dbReference>
<comment type="caution">
    <text evidence="7">The sequence shown here is derived from an EMBL/GenBank/DDBJ whole genome shotgun (WGS) entry which is preliminary data.</text>
</comment>